<protein>
    <recommendedName>
        <fullName evidence="2">Pyrroloquinoline quinone-dependent pyranose dehydrogenase beta-propeller domain-containing protein</fullName>
    </recommendedName>
</protein>
<dbReference type="EMBL" id="PJQM01005329">
    <property type="protein sequence ID" value="RCH81873.1"/>
    <property type="molecule type" value="Genomic_DNA"/>
</dbReference>
<feature type="domain" description="Pyrroloquinoline quinone-dependent pyranose dehydrogenase beta-propeller" evidence="2">
    <location>
        <begin position="82"/>
        <end position="462"/>
    </location>
</feature>
<gene>
    <name evidence="3" type="ORF">CU098_003891</name>
</gene>
<dbReference type="OrthoDB" id="507128at2759"/>
<dbReference type="InterPro" id="IPR054539">
    <property type="entry name" value="Beta-prop_PDH"/>
</dbReference>
<evidence type="ECO:0000313" key="4">
    <source>
        <dbReference type="Proteomes" id="UP000253551"/>
    </source>
</evidence>
<name>A0A367IVZ6_RHIST</name>
<feature type="signal peptide" evidence="1">
    <location>
        <begin position="1"/>
        <end position="20"/>
    </location>
</feature>
<dbReference type="Proteomes" id="UP000253551">
    <property type="component" value="Unassembled WGS sequence"/>
</dbReference>
<accession>A0A367IVZ6</accession>
<dbReference type="AlphaFoldDB" id="A0A367IVZ6"/>
<evidence type="ECO:0000313" key="3">
    <source>
        <dbReference type="EMBL" id="RCH81873.1"/>
    </source>
</evidence>
<reference evidence="3 4" key="1">
    <citation type="journal article" date="2018" name="G3 (Bethesda)">
        <title>Phylogenetic and Phylogenomic Definition of Rhizopus Species.</title>
        <authorList>
            <person name="Gryganskyi A.P."/>
            <person name="Golan J."/>
            <person name="Dolatabadi S."/>
            <person name="Mondo S."/>
            <person name="Robb S."/>
            <person name="Idnurm A."/>
            <person name="Muszewska A."/>
            <person name="Steczkiewicz K."/>
            <person name="Masonjones S."/>
            <person name="Liao H.L."/>
            <person name="Gajdeczka M.T."/>
            <person name="Anike F."/>
            <person name="Vuek A."/>
            <person name="Anishchenko I.M."/>
            <person name="Voigt K."/>
            <person name="de Hoog G.S."/>
            <person name="Smith M.E."/>
            <person name="Heitman J."/>
            <person name="Vilgalys R."/>
            <person name="Stajich J.E."/>
        </authorList>
    </citation>
    <scope>NUCLEOTIDE SEQUENCE [LARGE SCALE GENOMIC DNA]</scope>
    <source>
        <strain evidence="3 4">LSU 92-RS-03</strain>
    </source>
</reference>
<evidence type="ECO:0000259" key="2">
    <source>
        <dbReference type="Pfam" id="PF22807"/>
    </source>
</evidence>
<feature type="chain" id="PRO_5016570971" description="Pyrroloquinoline quinone-dependent pyranose dehydrogenase beta-propeller domain-containing protein" evidence="1">
    <location>
        <begin position="21"/>
        <end position="489"/>
    </location>
</feature>
<dbReference type="STRING" id="4846.A0A367IVZ6"/>
<sequence>MKKQFTHLITFSVLLTVAFGKRFKKADTQEALDAALGALRLGTTTPILVPDSASEHPLILNNLEDQPLCTPDAFIEPSRELKVMAGYEYSVLTNDIESPRKLLMDRSGHLLVSASKGIYSIRTDKCGNTDIQLILSSELFSEPLGIGLESYGQHLFVATAKSIYRFPYSDGQHSALKEGVQVMKNLNPADSLEAPDVVIDVFGQAYIPSTVDRLSDPISHAVIKKFDFKHIPEDGYDYLMHGQVFSFGANTQGLMGLDAQSNLWGINGLLRGDENAEGRGVKLDLSGFAEELNKYHTPSMNYGFPYCLTKHSQPVSKNEQLGHPELSNQSLSLDEYCQDQTKNVRPVVPLSQEHASNVHFYTGVFCSVGDMTTDGTSVGLPCNWTNTPILANHGHHSAGHSVVHLPFLDLGHQPQLDKKPEILLQDVECDQGKCFSPIGLAHDNYGRLYISSDQTNEILLFRRTFSEKAAQRMTDIVENGKVIEEDEED</sequence>
<keyword evidence="4" id="KW-1185">Reference proteome</keyword>
<comment type="caution">
    <text evidence="3">The sequence shown here is derived from an EMBL/GenBank/DDBJ whole genome shotgun (WGS) entry which is preliminary data.</text>
</comment>
<organism evidence="3 4">
    <name type="scientific">Rhizopus stolonifer</name>
    <name type="common">Rhizopus nigricans</name>
    <dbReference type="NCBI Taxonomy" id="4846"/>
    <lineage>
        <taxon>Eukaryota</taxon>
        <taxon>Fungi</taxon>
        <taxon>Fungi incertae sedis</taxon>
        <taxon>Mucoromycota</taxon>
        <taxon>Mucoromycotina</taxon>
        <taxon>Mucoromycetes</taxon>
        <taxon>Mucorales</taxon>
        <taxon>Mucorineae</taxon>
        <taxon>Rhizopodaceae</taxon>
        <taxon>Rhizopus</taxon>
    </lineage>
</organism>
<proteinExistence type="predicted"/>
<keyword evidence="1" id="KW-0732">Signal</keyword>
<dbReference type="Pfam" id="PF22807">
    <property type="entry name" value="TrAA12"/>
    <property type="match status" value="1"/>
</dbReference>
<evidence type="ECO:0000256" key="1">
    <source>
        <dbReference type="SAM" id="SignalP"/>
    </source>
</evidence>
<dbReference type="SUPFAM" id="SSF101898">
    <property type="entry name" value="NHL repeat"/>
    <property type="match status" value="1"/>
</dbReference>